<comment type="caution">
    <text evidence="5">The sequence shown here is derived from an EMBL/GenBank/DDBJ whole genome shotgun (WGS) entry which is preliminary data.</text>
</comment>
<evidence type="ECO:0000313" key="5">
    <source>
        <dbReference type="EMBL" id="MDQ0345230.1"/>
    </source>
</evidence>
<dbReference type="InterPro" id="IPR003033">
    <property type="entry name" value="SCP2_sterol-bd_dom"/>
</dbReference>
<gene>
    <name evidence="5" type="ORF">J2S14_004077</name>
</gene>
<evidence type="ECO:0000256" key="3">
    <source>
        <dbReference type="ARBA" id="ARBA00023002"/>
    </source>
</evidence>
<proteinExistence type="inferred from homology"/>
<reference evidence="5 6" key="1">
    <citation type="submission" date="2023-07" db="EMBL/GenBank/DDBJ databases">
        <title>Genomic Encyclopedia of Type Strains, Phase IV (KMG-IV): sequencing the most valuable type-strain genomes for metagenomic binning, comparative biology and taxonomic classification.</title>
        <authorList>
            <person name="Goeker M."/>
        </authorList>
    </citation>
    <scope>NUCLEOTIDE SEQUENCE [LARGE SCALE GENOMIC DNA]</scope>
    <source>
        <strain evidence="5 6">DSM 27848</strain>
    </source>
</reference>
<dbReference type="RefSeq" id="WP_244682083.1">
    <property type="nucleotide sequence ID" value="NZ_JALIRM010000009.1"/>
</dbReference>
<name>A0ABU0DA22_9BACI</name>
<dbReference type="PANTHER" id="PTHR42808:SF3">
    <property type="entry name" value="HYDROXYSTEROID DEHYDROGENASE-LIKE PROTEIN 2"/>
    <property type="match status" value="1"/>
</dbReference>
<sequence>MQISVDQQNLQEIWQQIIKIMNSRPEPFKHVNTVYQFEIFGEQSGVNQLILKDGIAIVNTGVNDESECTIILNFNDFKELLAGKLNSTTAYMMGKLRVNGSLGLALRLEKLLKQYR</sequence>
<protein>
    <submittedName>
        <fullName evidence="5">Sterol carrier protein</fullName>
    </submittedName>
</protein>
<keyword evidence="3" id="KW-0560">Oxidoreductase</keyword>
<dbReference type="Gene3D" id="3.30.1050.10">
    <property type="entry name" value="SCP2 sterol-binding domain"/>
    <property type="match status" value="1"/>
</dbReference>
<dbReference type="PANTHER" id="PTHR42808">
    <property type="entry name" value="HYDROXYSTEROID DEHYDROGENASE-LIKE PROTEIN 2"/>
    <property type="match status" value="1"/>
</dbReference>
<evidence type="ECO:0000256" key="2">
    <source>
        <dbReference type="ARBA" id="ARBA00022857"/>
    </source>
</evidence>
<dbReference type="SUPFAM" id="SSF55718">
    <property type="entry name" value="SCP-like"/>
    <property type="match status" value="1"/>
</dbReference>
<comment type="similarity">
    <text evidence="1">Belongs to the short-chain dehydrogenases/reductases (SDR) family.</text>
</comment>
<feature type="domain" description="SCP2" evidence="4">
    <location>
        <begin position="23"/>
        <end position="113"/>
    </location>
</feature>
<keyword evidence="2" id="KW-0521">NADP</keyword>
<organism evidence="5 6">
    <name type="scientific">Lederbergia wuyishanensis</name>
    <dbReference type="NCBI Taxonomy" id="1347903"/>
    <lineage>
        <taxon>Bacteria</taxon>
        <taxon>Bacillati</taxon>
        <taxon>Bacillota</taxon>
        <taxon>Bacilli</taxon>
        <taxon>Bacillales</taxon>
        <taxon>Bacillaceae</taxon>
        <taxon>Lederbergia</taxon>
    </lineage>
</organism>
<dbReference type="InterPro" id="IPR051935">
    <property type="entry name" value="HSDL2"/>
</dbReference>
<keyword evidence="6" id="KW-1185">Reference proteome</keyword>
<evidence type="ECO:0000256" key="1">
    <source>
        <dbReference type="ARBA" id="ARBA00006484"/>
    </source>
</evidence>
<accession>A0ABU0DA22</accession>
<dbReference type="Proteomes" id="UP001232343">
    <property type="component" value="Unassembled WGS sequence"/>
</dbReference>
<evidence type="ECO:0000259" key="4">
    <source>
        <dbReference type="Pfam" id="PF02036"/>
    </source>
</evidence>
<dbReference type="EMBL" id="JAUSUO010000014">
    <property type="protein sequence ID" value="MDQ0345230.1"/>
    <property type="molecule type" value="Genomic_DNA"/>
</dbReference>
<dbReference type="InterPro" id="IPR036527">
    <property type="entry name" value="SCP2_sterol-bd_dom_sf"/>
</dbReference>
<evidence type="ECO:0000313" key="6">
    <source>
        <dbReference type="Proteomes" id="UP001232343"/>
    </source>
</evidence>
<dbReference type="Pfam" id="PF02036">
    <property type="entry name" value="SCP2"/>
    <property type="match status" value="1"/>
</dbReference>